<dbReference type="Proteomes" id="UP000335636">
    <property type="component" value="Unassembled WGS sequence"/>
</dbReference>
<keyword evidence="1" id="KW-0716">Sensory transduction</keyword>
<proteinExistence type="predicted"/>
<name>A0A5E4D8L6_MARMO</name>
<keyword evidence="2" id="KW-0552">Olfaction</keyword>
<sequence length="82" mass="8747">MFCVGMAAVISAQVHGQKFCMGVDGAPSVFVVTEGFVLAAMAYDHFSAICNPLLYSVYMSRYLHSQLVPISVMGSVPPSKSV</sequence>
<evidence type="ECO:0008006" key="6">
    <source>
        <dbReference type="Google" id="ProtNLM"/>
    </source>
</evidence>
<reference evidence="3" key="2">
    <citation type="submission" date="2020-08" db="EMBL/GenBank/DDBJ databases">
        <authorList>
            <person name="Shumante A."/>
            <person name="Zimin A.V."/>
            <person name="Puiu D."/>
            <person name="Salzberg S.L."/>
        </authorList>
    </citation>
    <scope>NUCLEOTIDE SEQUENCE</scope>
    <source>
        <strain evidence="3">WC2-LM</strain>
        <tissue evidence="3">Liver</tissue>
    </source>
</reference>
<organism evidence="4 5">
    <name type="scientific">Marmota monax</name>
    <name type="common">Woodchuck</name>
    <dbReference type="NCBI Taxonomy" id="9995"/>
    <lineage>
        <taxon>Eukaryota</taxon>
        <taxon>Metazoa</taxon>
        <taxon>Chordata</taxon>
        <taxon>Craniata</taxon>
        <taxon>Vertebrata</taxon>
        <taxon>Euteleostomi</taxon>
        <taxon>Mammalia</taxon>
        <taxon>Eutheria</taxon>
        <taxon>Euarchontoglires</taxon>
        <taxon>Glires</taxon>
        <taxon>Rodentia</taxon>
        <taxon>Sciuromorpha</taxon>
        <taxon>Sciuridae</taxon>
        <taxon>Xerinae</taxon>
        <taxon>Marmotini</taxon>
        <taxon>Marmota</taxon>
    </lineage>
</organism>
<reference evidence="4 5" key="1">
    <citation type="submission" date="2019-04" db="EMBL/GenBank/DDBJ databases">
        <authorList>
            <person name="Alioto T."/>
            <person name="Alioto T."/>
        </authorList>
    </citation>
    <scope>NUCLEOTIDE SEQUENCE [LARGE SCALE GENOMIC DNA]</scope>
</reference>
<protein>
    <recommendedName>
        <fullName evidence="6">G-protein coupled receptors family 1 profile domain-containing protein</fullName>
    </recommendedName>
</protein>
<dbReference type="Proteomes" id="UP000662637">
    <property type="component" value="Unassembled WGS sequence"/>
</dbReference>
<dbReference type="PANTHER" id="PTHR48018">
    <property type="entry name" value="OLFACTORY RECEPTOR"/>
    <property type="match status" value="1"/>
</dbReference>
<dbReference type="GO" id="GO:0007608">
    <property type="term" value="P:sensory perception of smell"/>
    <property type="evidence" value="ECO:0007669"/>
    <property type="project" value="UniProtKB-KW"/>
</dbReference>
<dbReference type="EMBL" id="CABDUW010004087">
    <property type="protein sequence ID" value="VTJ90070.1"/>
    <property type="molecule type" value="Genomic_DNA"/>
</dbReference>
<evidence type="ECO:0000313" key="4">
    <source>
        <dbReference type="EMBL" id="VTJ90070.1"/>
    </source>
</evidence>
<evidence type="ECO:0000256" key="2">
    <source>
        <dbReference type="ARBA" id="ARBA00022725"/>
    </source>
</evidence>
<dbReference type="AlphaFoldDB" id="A0A5E4D8L6"/>
<dbReference type="Gene3D" id="1.20.1070.10">
    <property type="entry name" value="Rhodopsin 7-helix transmembrane proteins"/>
    <property type="match status" value="1"/>
</dbReference>
<evidence type="ECO:0000313" key="5">
    <source>
        <dbReference type="Proteomes" id="UP000335636"/>
    </source>
</evidence>
<keyword evidence="5" id="KW-1185">Reference proteome</keyword>
<dbReference type="SUPFAM" id="SSF81321">
    <property type="entry name" value="Family A G protein-coupled receptor-like"/>
    <property type="match status" value="1"/>
</dbReference>
<accession>A0A5E4D8L6</accession>
<evidence type="ECO:0000313" key="3">
    <source>
        <dbReference type="EMBL" id="KAF7465170.1"/>
    </source>
</evidence>
<evidence type="ECO:0000256" key="1">
    <source>
        <dbReference type="ARBA" id="ARBA00022606"/>
    </source>
</evidence>
<dbReference type="EMBL" id="WJEC01007948">
    <property type="protein sequence ID" value="KAF7465170.1"/>
    <property type="molecule type" value="Genomic_DNA"/>
</dbReference>
<gene>
    <name evidence="3" type="ORF">GHT09_005168</name>
    <name evidence="4" type="ORF">MONAX_5E026872</name>
</gene>